<dbReference type="RefSeq" id="WP_214298750.1">
    <property type="nucleotide sequence ID" value="NZ_JAHDYS010000008.1"/>
</dbReference>
<dbReference type="Pfam" id="PF11333">
    <property type="entry name" value="DUF3135"/>
    <property type="match status" value="1"/>
</dbReference>
<organism evidence="1 2">
    <name type="scientific">Pelotalea chapellei</name>
    <dbReference type="NCBI Taxonomy" id="44671"/>
    <lineage>
        <taxon>Bacteria</taxon>
        <taxon>Pseudomonadati</taxon>
        <taxon>Thermodesulfobacteriota</taxon>
        <taxon>Desulfuromonadia</taxon>
        <taxon>Geobacterales</taxon>
        <taxon>Geobacteraceae</taxon>
        <taxon>Pelotalea</taxon>
    </lineage>
</organism>
<gene>
    <name evidence="1" type="ORF">KJB30_10220</name>
</gene>
<proteinExistence type="predicted"/>
<reference evidence="1 2" key="1">
    <citation type="submission" date="2021-05" db="EMBL/GenBank/DDBJ databases">
        <title>The draft genome of Geobacter chapellei DSM 13688.</title>
        <authorList>
            <person name="Xu Z."/>
            <person name="Masuda Y."/>
            <person name="Itoh H."/>
            <person name="Senoo K."/>
        </authorList>
    </citation>
    <scope>NUCLEOTIDE SEQUENCE [LARGE SCALE GENOMIC DNA]</scope>
    <source>
        <strain evidence="1 2">DSM 13688</strain>
    </source>
</reference>
<dbReference type="InterPro" id="IPR021482">
    <property type="entry name" value="DUF3135"/>
</dbReference>
<sequence length="129" mass="14642">MHTDLQTEFRDYTPDGLSELYKKDPTYFDELAAAAIHQACIGKTEKETTKLRQMQWSIEGQLRKAKTPLQRMQIMENIFYSRIFGQDGELAQLSYGCKRLLDAVCVQDPATRPKLSLLNGGRNEGAKGL</sequence>
<dbReference type="EMBL" id="JAHDYS010000008">
    <property type="protein sequence ID" value="MBT1072160.1"/>
    <property type="molecule type" value="Genomic_DNA"/>
</dbReference>
<keyword evidence="2" id="KW-1185">Reference proteome</keyword>
<dbReference type="Proteomes" id="UP000784128">
    <property type="component" value="Unassembled WGS sequence"/>
</dbReference>
<protein>
    <submittedName>
        <fullName evidence="1">DUF3135 domain-containing protein</fullName>
    </submittedName>
</protein>
<evidence type="ECO:0000313" key="2">
    <source>
        <dbReference type="Proteomes" id="UP000784128"/>
    </source>
</evidence>
<accession>A0ABS5U916</accession>
<evidence type="ECO:0000313" key="1">
    <source>
        <dbReference type="EMBL" id="MBT1072160.1"/>
    </source>
</evidence>
<name>A0ABS5U916_9BACT</name>
<comment type="caution">
    <text evidence="1">The sequence shown here is derived from an EMBL/GenBank/DDBJ whole genome shotgun (WGS) entry which is preliminary data.</text>
</comment>